<protein>
    <recommendedName>
        <fullName evidence="4">Peptidase C39-like domain-containing protein</fullName>
    </recommendedName>
</protein>
<gene>
    <name evidence="5" type="ORF">D8K17_12425</name>
</gene>
<dbReference type="InterPro" id="IPR018337">
    <property type="entry name" value="Cell_wall/Cho-bd_repeat"/>
</dbReference>
<dbReference type="PANTHER" id="PTHR37806">
    <property type="entry name" value="LMO0724 PROTEIN"/>
    <property type="match status" value="1"/>
</dbReference>
<accession>A0A8B3F2E4</accession>
<evidence type="ECO:0000256" key="2">
    <source>
        <dbReference type="PROSITE-ProRule" id="PRU00591"/>
    </source>
</evidence>
<dbReference type="PROSITE" id="PS51170">
    <property type="entry name" value="CW"/>
    <property type="match status" value="1"/>
</dbReference>
<feature type="compositionally biased region" description="Low complexity" evidence="3">
    <location>
        <begin position="31"/>
        <end position="107"/>
    </location>
</feature>
<dbReference type="PANTHER" id="PTHR37806:SF1">
    <property type="entry name" value="PEPTIDASE C39-LIKE DOMAIN-CONTAINING PROTEIN"/>
    <property type="match status" value="1"/>
</dbReference>
<evidence type="ECO:0000256" key="1">
    <source>
        <dbReference type="ARBA" id="ARBA00022737"/>
    </source>
</evidence>
<comment type="caution">
    <text evidence="5">The sequence shown here is derived from an EMBL/GenBank/DDBJ whole genome shotgun (WGS) entry which is preliminary data.</text>
</comment>
<evidence type="ECO:0000256" key="3">
    <source>
        <dbReference type="SAM" id="MobiDB-lite"/>
    </source>
</evidence>
<reference evidence="5" key="1">
    <citation type="submission" date="2018-10" db="EMBL/GenBank/DDBJ databases">
        <title>Chromosomal inversion in Lactococcus lactis subsp. lactis bv. diacetylactis S50.</title>
        <authorList>
            <person name="Kojic M."/>
            <person name="Jovcic B."/>
        </authorList>
    </citation>
    <scope>NUCLEOTIDE SEQUENCE</scope>
    <source>
        <strain evidence="5">S50</strain>
    </source>
</reference>
<proteinExistence type="predicted"/>
<keyword evidence="1" id="KW-0677">Repeat</keyword>
<dbReference type="AlphaFoldDB" id="A0A8B3F2E4"/>
<dbReference type="EMBL" id="RBVM01000001">
    <property type="protein sequence ID" value="RKO39037.1"/>
    <property type="molecule type" value="Genomic_DNA"/>
</dbReference>
<dbReference type="Gene3D" id="3.90.70.10">
    <property type="entry name" value="Cysteine proteinases"/>
    <property type="match status" value="1"/>
</dbReference>
<feature type="domain" description="Peptidase C39-like" evidence="4">
    <location>
        <begin position="305"/>
        <end position="456"/>
    </location>
</feature>
<dbReference type="SUPFAM" id="SSF69360">
    <property type="entry name" value="Cell wall binding repeat"/>
    <property type="match status" value="1"/>
</dbReference>
<dbReference type="Pfam" id="PF13529">
    <property type="entry name" value="Peptidase_C39_2"/>
    <property type="match status" value="1"/>
</dbReference>
<dbReference type="Pfam" id="PF19127">
    <property type="entry name" value="Choline_bind_3"/>
    <property type="match status" value="1"/>
</dbReference>
<feature type="repeat" description="Cell wall-binding" evidence="2">
    <location>
        <begin position="254"/>
        <end position="274"/>
    </location>
</feature>
<evidence type="ECO:0000259" key="4">
    <source>
        <dbReference type="Pfam" id="PF13529"/>
    </source>
</evidence>
<dbReference type="Gene3D" id="2.10.270.10">
    <property type="entry name" value="Cholin Binding"/>
    <property type="match status" value="2"/>
</dbReference>
<dbReference type="InterPro" id="IPR039564">
    <property type="entry name" value="Peptidase_C39-like"/>
</dbReference>
<name>A0A8B3F2E4_LACLL</name>
<organism evidence="5">
    <name type="scientific">Lactococcus lactis subsp. lactis bv. diacetylactis</name>
    <dbReference type="NCBI Taxonomy" id="44688"/>
    <lineage>
        <taxon>Bacteria</taxon>
        <taxon>Bacillati</taxon>
        <taxon>Bacillota</taxon>
        <taxon>Bacilli</taxon>
        <taxon>Lactobacillales</taxon>
        <taxon>Streptococcaceae</taxon>
        <taxon>Lactococcus</taxon>
    </lineage>
</organism>
<sequence length="482" mass="53246">MEKPIMKPSKFYLFSFLLILILLTSDVKGEANTPPSSSNNRASSSGSGSQSTASSSTQTQASTTIDTTSSTSPSVSEPSNTTNSKILQESDTAQTQTSSTTEQSTSEKNGIVNENGERYYYINGVLQKGQQNINGSWYLFNRTTGVMMYGQQKDSNGQWYLFDRSSGIMRKGQVNDAGNWYLFDRSSGIMRKGQVNDAGNWYLFDRSSGIMRKGQVNDAGNWYLFDRSSGVMRKGQVNDAGNWYLFNRSSGIMMYGLQTDINGKTYYFNNAGKMVYGTGTLEKTNYKFNTTSGECYYALLSAGNINQYTIGAYQACEVVALYNGLIALGKTNSKSIQQTINTLPRNINPNLGYSGNPWDASAVNFPYNGYVIWATALTSFAKSYAATAQNISGTSLVNMEKQALKGRPIVIWGTLNMAKAHIVNSNYYGGHELSNSHTYLIDGYNAQTNQFHITDSIYGKYWKDTSTVVKAYYSNNSFALLL</sequence>
<feature type="region of interest" description="Disordered" evidence="3">
    <location>
        <begin position="29"/>
        <end position="111"/>
    </location>
</feature>
<dbReference type="Pfam" id="PF01473">
    <property type="entry name" value="Choline_bind_1"/>
    <property type="match status" value="5"/>
</dbReference>
<evidence type="ECO:0000313" key="5">
    <source>
        <dbReference type="EMBL" id="RKO39037.1"/>
    </source>
</evidence>